<name>A0ABT0IX45_9HYPH</name>
<reference evidence="1 2" key="1">
    <citation type="submission" date="2022-04" db="EMBL/GenBank/DDBJ databases">
        <title>Rhizobium coralii sp. nov., isolated from coral Turbinaria peltata.</title>
        <authorList>
            <person name="Sun H."/>
        </authorList>
    </citation>
    <scope>NUCLEOTIDE SEQUENCE [LARGE SCALE GENOMIC DNA]</scope>
    <source>
        <strain evidence="1 2">NTR19</strain>
    </source>
</reference>
<evidence type="ECO:0000313" key="1">
    <source>
        <dbReference type="EMBL" id="MCK8782459.1"/>
    </source>
</evidence>
<protein>
    <submittedName>
        <fullName evidence="1">Uncharacterized protein</fullName>
    </submittedName>
</protein>
<dbReference type="Gene3D" id="3.40.50.300">
    <property type="entry name" value="P-loop containing nucleotide triphosphate hydrolases"/>
    <property type="match status" value="1"/>
</dbReference>
<dbReference type="InterPro" id="IPR027417">
    <property type="entry name" value="P-loop_NTPase"/>
</dbReference>
<gene>
    <name evidence="1" type="ORF">M0654_21000</name>
</gene>
<dbReference type="PANTHER" id="PTHR32309">
    <property type="entry name" value="TYROSINE-PROTEIN KINASE"/>
    <property type="match status" value="1"/>
</dbReference>
<dbReference type="EMBL" id="JALPRY010000028">
    <property type="protein sequence ID" value="MCK8782459.1"/>
    <property type="molecule type" value="Genomic_DNA"/>
</dbReference>
<dbReference type="SUPFAM" id="SSF52540">
    <property type="entry name" value="P-loop containing nucleoside triphosphate hydrolases"/>
    <property type="match status" value="1"/>
</dbReference>
<accession>A0ABT0IX45</accession>
<dbReference type="Proteomes" id="UP001202827">
    <property type="component" value="Unassembled WGS sequence"/>
</dbReference>
<comment type="caution">
    <text evidence="1">The sequence shown here is derived from an EMBL/GenBank/DDBJ whole genome shotgun (WGS) entry which is preliminary data.</text>
</comment>
<dbReference type="RefSeq" id="WP_248684746.1">
    <property type="nucleotide sequence ID" value="NZ_JALPRY010000028.1"/>
</dbReference>
<dbReference type="InterPro" id="IPR050445">
    <property type="entry name" value="Bact_polysacc_biosynth/exp"/>
</dbReference>
<proteinExistence type="predicted"/>
<dbReference type="PANTHER" id="PTHR32309:SF13">
    <property type="entry name" value="FERRIC ENTEROBACTIN TRANSPORT PROTEIN FEPE"/>
    <property type="match status" value="1"/>
</dbReference>
<evidence type="ECO:0000313" key="2">
    <source>
        <dbReference type="Proteomes" id="UP001202827"/>
    </source>
</evidence>
<keyword evidence="2" id="KW-1185">Reference proteome</keyword>
<organism evidence="1 2">
    <name type="scientific">Neorhizobium turbinariae</name>
    <dbReference type="NCBI Taxonomy" id="2937795"/>
    <lineage>
        <taxon>Bacteria</taxon>
        <taxon>Pseudomonadati</taxon>
        <taxon>Pseudomonadota</taxon>
        <taxon>Alphaproteobacteria</taxon>
        <taxon>Hyphomicrobiales</taxon>
        <taxon>Rhizobiaceae</taxon>
        <taxon>Rhizobium/Agrobacterium group</taxon>
        <taxon>Neorhizobium</taxon>
    </lineage>
</organism>
<sequence>MEIIKNIALRGKLADRLDVEGLPMLSSLRVGNFNCADAPVSLHSDPLSPTFLYGNRIIAFDSTSPITHAYDVLRNHLIAGRKELDARVISVSAPTSGCGTTVTAVNLALSLARVPGANVLLVDANARDPGVGRVLGLAPEPSYEDPLHGWITRIDIRGVQLMFLRAAWGGGRQPLPDDLIRMTSQVIANRQSLKPTYVVFDLPPMLNSDEVIPFLDMSDTTVLVVAVGKSRLSELETARTYVNSDKLMQVVLNNTRRHGL</sequence>